<dbReference type="RefSeq" id="WP_068626760.1">
    <property type="nucleotide sequence ID" value="NZ_MAQA01000042.1"/>
</dbReference>
<dbReference type="Pfam" id="PF02729">
    <property type="entry name" value="OTCace_N"/>
    <property type="match status" value="1"/>
</dbReference>
<dbReference type="InterPro" id="IPR036901">
    <property type="entry name" value="Asp/Orn_carbamoylTrfase_sf"/>
</dbReference>
<dbReference type="InterPro" id="IPR002292">
    <property type="entry name" value="Orn/put_carbamltrans"/>
</dbReference>
<sequence>MPRSLVRLTDWSADDIEHVFRLAEAYRQGHGPATNGCAAMFFPSASIRTRITFERGAHLMGLQPVLFPPETLDKPEEPADVVGYLANWADVVVARHPDIAVIERLAAPGTLPVINAMTDVNHPCEVLADVYTLAQTRDVRTLRFVFVGPDGNIARAWAEIAAVLGLELIQSCPLDLATAGVTCVTDLRAAMRDADVVLTDTFGSNTAALETHRVTAEVMALARPGALLAPCPPFTRGAEVSADVVRQGGPFVGYEFKASLLHVHQAVLATCLDLEQ</sequence>
<evidence type="ECO:0000259" key="4">
    <source>
        <dbReference type="Pfam" id="PF02729"/>
    </source>
</evidence>
<evidence type="ECO:0000256" key="1">
    <source>
        <dbReference type="ARBA" id="ARBA00022679"/>
    </source>
</evidence>
<keyword evidence="6" id="KW-1185">Reference proteome</keyword>
<accession>A0ABX2Y109</accession>
<dbReference type="PANTHER" id="PTHR45753">
    <property type="entry name" value="ORNITHINE CARBAMOYLTRANSFERASE, MITOCHONDRIAL"/>
    <property type="match status" value="1"/>
</dbReference>
<dbReference type="EMBL" id="MAQA01000042">
    <property type="protein sequence ID" value="OCI30223.1"/>
    <property type="molecule type" value="Genomic_DNA"/>
</dbReference>
<dbReference type="PANTHER" id="PTHR45753:SF3">
    <property type="entry name" value="ORNITHINE TRANSCARBAMYLASE, MITOCHONDRIAL"/>
    <property type="match status" value="1"/>
</dbReference>
<protein>
    <submittedName>
        <fullName evidence="5">Ornithine carbamoyltransferase</fullName>
        <ecNumber evidence="5">2.1.3.3</ecNumber>
    </submittedName>
</protein>
<dbReference type="EC" id="2.1.3.3" evidence="5"/>
<dbReference type="InterPro" id="IPR006131">
    <property type="entry name" value="Asp_carbamoyltransf_Asp/Orn-bd"/>
</dbReference>
<name>A0ABX2Y109_9CELL</name>
<dbReference type="Proteomes" id="UP000093412">
    <property type="component" value="Unassembled WGS sequence"/>
</dbReference>
<dbReference type="GO" id="GO:0004585">
    <property type="term" value="F:ornithine carbamoyltransferase activity"/>
    <property type="evidence" value="ECO:0007669"/>
    <property type="project" value="UniProtKB-EC"/>
</dbReference>
<keyword evidence="1 2" id="KW-0808">Transferase</keyword>
<evidence type="ECO:0000256" key="2">
    <source>
        <dbReference type="RuleBase" id="RU003634"/>
    </source>
</evidence>
<dbReference type="Pfam" id="PF00185">
    <property type="entry name" value="OTCace"/>
    <property type="match status" value="1"/>
</dbReference>
<dbReference type="InterPro" id="IPR006132">
    <property type="entry name" value="Asp/Orn_carbamoyltranf_P-bd"/>
</dbReference>
<evidence type="ECO:0000313" key="6">
    <source>
        <dbReference type="Proteomes" id="UP000093412"/>
    </source>
</evidence>
<evidence type="ECO:0000313" key="5">
    <source>
        <dbReference type="EMBL" id="OCI30223.1"/>
    </source>
</evidence>
<comment type="similarity">
    <text evidence="2">Belongs to the aspartate/ornithine carbamoyltransferase superfamily.</text>
</comment>
<dbReference type="SUPFAM" id="SSF53671">
    <property type="entry name" value="Aspartate/ornithine carbamoyltransferase"/>
    <property type="match status" value="1"/>
</dbReference>
<feature type="domain" description="Aspartate/ornithine carbamoyltransferase Asp/Orn-binding" evidence="3">
    <location>
        <begin position="142"/>
        <end position="270"/>
    </location>
</feature>
<feature type="domain" description="Aspartate/ornithine carbamoyltransferase carbamoyl-P binding" evidence="4">
    <location>
        <begin position="3"/>
        <end position="134"/>
    </location>
</feature>
<dbReference type="Gene3D" id="3.40.50.1370">
    <property type="entry name" value="Aspartate/ornithine carbamoyltransferase"/>
    <property type="match status" value="2"/>
</dbReference>
<dbReference type="InterPro" id="IPR006130">
    <property type="entry name" value="Asp/Orn_carbamoylTrfase"/>
</dbReference>
<reference evidence="5 6" key="1">
    <citation type="submission" date="2016-06" db="EMBL/GenBank/DDBJ databases">
        <title>Genome sequence of Oerskovia enterophila DSM 43852.</title>
        <authorList>
            <person name="Poehlein A."/>
            <person name="Jag V."/>
            <person name="Bengelsdorf F.R."/>
            <person name="Daniel R."/>
            <person name="Duerre P."/>
        </authorList>
    </citation>
    <scope>NUCLEOTIDE SEQUENCE [LARGE SCALE GENOMIC DNA]</scope>
    <source>
        <strain evidence="5 6">DSM 43852</strain>
    </source>
</reference>
<dbReference type="PRINTS" id="PR00100">
    <property type="entry name" value="AOTCASE"/>
</dbReference>
<proteinExistence type="inferred from homology"/>
<organism evidence="5 6">
    <name type="scientific">Oerskovia enterophila</name>
    <dbReference type="NCBI Taxonomy" id="43678"/>
    <lineage>
        <taxon>Bacteria</taxon>
        <taxon>Bacillati</taxon>
        <taxon>Actinomycetota</taxon>
        <taxon>Actinomycetes</taxon>
        <taxon>Micrococcales</taxon>
        <taxon>Cellulomonadaceae</taxon>
        <taxon>Oerskovia</taxon>
    </lineage>
</organism>
<evidence type="ECO:0000259" key="3">
    <source>
        <dbReference type="Pfam" id="PF00185"/>
    </source>
</evidence>
<comment type="caution">
    <text evidence="5">The sequence shown here is derived from an EMBL/GenBank/DDBJ whole genome shotgun (WGS) entry which is preliminary data.</text>
</comment>
<gene>
    <name evidence="5" type="primary">argF_1</name>
    <name evidence="5" type="ORF">OERS_31080</name>
</gene>
<dbReference type="PRINTS" id="PR00102">
    <property type="entry name" value="OTCASE"/>
</dbReference>